<reference evidence="1 2" key="1">
    <citation type="submission" date="2017-11" db="EMBL/GenBank/DDBJ databases">
        <title>Genomic Encyclopedia of Archaeal and Bacterial Type Strains, Phase II (KMG-II): From Individual Species to Whole Genera.</title>
        <authorList>
            <person name="Goeker M."/>
        </authorList>
    </citation>
    <scope>NUCLEOTIDE SEQUENCE [LARGE SCALE GENOMIC DNA]</scope>
    <source>
        <strain evidence="1 2">DSM 11115</strain>
    </source>
</reference>
<dbReference type="InterPro" id="IPR008969">
    <property type="entry name" value="CarboxyPept-like_regulatory"/>
</dbReference>
<protein>
    <recommendedName>
        <fullName evidence="3">Carboxypeptidase family protein</fullName>
    </recommendedName>
</protein>
<dbReference type="RefSeq" id="WP_100338377.1">
    <property type="nucleotide sequence ID" value="NZ_PGFA01000004.1"/>
</dbReference>
<evidence type="ECO:0000313" key="1">
    <source>
        <dbReference type="EMBL" id="PJJ48435.1"/>
    </source>
</evidence>
<dbReference type="SUPFAM" id="SSF49464">
    <property type="entry name" value="Carboxypeptidase regulatory domain-like"/>
    <property type="match status" value="1"/>
</dbReference>
<gene>
    <name evidence="1" type="ORF">CLV45_4142</name>
</gene>
<sequence length="247" mass="27644">MPRTATTLTIAKPCAELWQQMTPVPNGRHCAACRETVTDFTQMTDAEILRFLRHNPAVSCGRFTEEQLDRELRRAPEATPRWRTWLAAAATVLGLREVTALESRAQKVNQEVADIPRPEAAARFTPYTYTAPDELAQQEARQQQAEEMAAPGGRVILRGSVHNRWGLPLGKARVVVVDMPELKATTNALGHFYLEVPASAVAGSTKLRVSRPGHRSSWVEVASPDSHRYHVFLKSWGRRRVLAGKFR</sequence>
<dbReference type="EMBL" id="PGFA01000004">
    <property type="protein sequence ID" value="PJJ48435.1"/>
    <property type="molecule type" value="Genomic_DNA"/>
</dbReference>
<dbReference type="AlphaFoldDB" id="A0A2M9ARU3"/>
<dbReference type="Proteomes" id="UP000228535">
    <property type="component" value="Unassembled WGS sequence"/>
</dbReference>
<dbReference type="OrthoDB" id="7432683at2"/>
<evidence type="ECO:0008006" key="3">
    <source>
        <dbReference type="Google" id="ProtNLM"/>
    </source>
</evidence>
<name>A0A2M9ARU3_9BACT</name>
<keyword evidence="2" id="KW-1185">Reference proteome</keyword>
<organism evidence="1 2">
    <name type="scientific">Hymenobacter chitinivorans DSM 11115</name>
    <dbReference type="NCBI Taxonomy" id="1121954"/>
    <lineage>
        <taxon>Bacteria</taxon>
        <taxon>Pseudomonadati</taxon>
        <taxon>Bacteroidota</taxon>
        <taxon>Cytophagia</taxon>
        <taxon>Cytophagales</taxon>
        <taxon>Hymenobacteraceae</taxon>
        <taxon>Hymenobacter</taxon>
    </lineage>
</organism>
<comment type="caution">
    <text evidence="1">The sequence shown here is derived from an EMBL/GenBank/DDBJ whole genome shotgun (WGS) entry which is preliminary data.</text>
</comment>
<accession>A0A2M9ARU3</accession>
<proteinExistence type="predicted"/>
<evidence type="ECO:0000313" key="2">
    <source>
        <dbReference type="Proteomes" id="UP000228535"/>
    </source>
</evidence>